<dbReference type="PANTHER" id="PTHR33164">
    <property type="entry name" value="TRANSCRIPTIONAL REGULATOR, MARR FAMILY"/>
    <property type="match status" value="1"/>
</dbReference>
<dbReference type="PROSITE" id="PS50995">
    <property type="entry name" value="HTH_MARR_2"/>
    <property type="match status" value="1"/>
</dbReference>
<dbReference type="InterPro" id="IPR000835">
    <property type="entry name" value="HTH_MarR-typ"/>
</dbReference>
<dbReference type="GO" id="GO:0006950">
    <property type="term" value="P:response to stress"/>
    <property type="evidence" value="ECO:0007669"/>
    <property type="project" value="TreeGrafter"/>
</dbReference>
<accession>A0A5B0EJM7</accession>
<dbReference type="Gene3D" id="1.10.10.10">
    <property type="entry name" value="Winged helix-like DNA-binding domain superfamily/Winged helix DNA-binding domain"/>
    <property type="match status" value="1"/>
</dbReference>
<dbReference type="SUPFAM" id="SSF46785">
    <property type="entry name" value="Winged helix' DNA-binding domain"/>
    <property type="match status" value="1"/>
</dbReference>
<dbReference type="SMART" id="SM00347">
    <property type="entry name" value="HTH_MARR"/>
    <property type="match status" value="1"/>
</dbReference>
<gene>
    <name evidence="2" type="ORF">FQ154_02070</name>
</gene>
<dbReference type="AlphaFoldDB" id="A0A5B0EJM7"/>
<dbReference type="Pfam" id="PF01047">
    <property type="entry name" value="MarR"/>
    <property type="match status" value="1"/>
</dbReference>
<dbReference type="PRINTS" id="PR00598">
    <property type="entry name" value="HTHMARR"/>
</dbReference>
<dbReference type="InterPro" id="IPR039422">
    <property type="entry name" value="MarR/SlyA-like"/>
</dbReference>
<dbReference type="EMBL" id="VOBL01000002">
    <property type="protein sequence ID" value="KAA0979244.1"/>
    <property type="molecule type" value="Genomic_DNA"/>
</dbReference>
<dbReference type="PANTHER" id="PTHR33164:SF43">
    <property type="entry name" value="HTH-TYPE TRANSCRIPTIONAL REPRESSOR YETL"/>
    <property type="match status" value="1"/>
</dbReference>
<reference evidence="2 3" key="1">
    <citation type="submission" date="2019-07" db="EMBL/GenBank/DDBJ databases">
        <title>Analysis of the biochemical properties, biological activity and biotechnological potential of siderophores and biosurfactants produced by Antarctic psychrotolerant bacteria.</title>
        <authorList>
            <person name="Styczynski M."/>
            <person name="Krucon T."/>
            <person name="Decewicz P."/>
            <person name="Dziewit L."/>
        </authorList>
    </citation>
    <scope>NUCLEOTIDE SEQUENCE [LARGE SCALE GENOMIC DNA]</scope>
    <source>
        <strain evidence="2 3">ANT_H27</strain>
    </source>
</reference>
<comment type="caution">
    <text evidence="2">The sequence shown here is derived from an EMBL/GenBank/DDBJ whole genome shotgun (WGS) entry which is preliminary data.</text>
</comment>
<dbReference type="InterPro" id="IPR036390">
    <property type="entry name" value="WH_DNA-bd_sf"/>
</dbReference>
<organism evidence="2 3">
    <name type="scientific">Paeniglutamicibacter gangotriensis</name>
    <dbReference type="NCBI Taxonomy" id="254787"/>
    <lineage>
        <taxon>Bacteria</taxon>
        <taxon>Bacillati</taxon>
        <taxon>Actinomycetota</taxon>
        <taxon>Actinomycetes</taxon>
        <taxon>Micrococcales</taxon>
        <taxon>Micrococcaceae</taxon>
        <taxon>Paeniglutamicibacter</taxon>
    </lineage>
</organism>
<evidence type="ECO:0000313" key="3">
    <source>
        <dbReference type="Proteomes" id="UP000323856"/>
    </source>
</evidence>
<sequence>MATKPGTTTNTIDRFLASELAGEIEFLTARNRSLGSARANKLLGPLGLKVRSYSVLSLACSGMAPTQRELAEFLLLDPSQIVPLVDELESRGLVGRAADPNDRRSKVITCTNEGMQLYKKARVATAEGEDIAMANLSKSEKETLRELLARIAFPQ</sequence>
<proteinExistence type="predicted"/>
<name>A0A5B0EJM7_9MICC</name>
<dbReference type="GO" id="GO:0003700">
    <property type="term" value="F:DNA-binding transcription factor activity"/>
    <property type="evidence" value="ECO:0007669"/>
    <property type="project" value="InterPro"/>
</dbReference>
<dbReference type="Proteomes" id="UP000323856">
    <property type="component" value="Unassembled WGS sequence"/>
</dbReference>
<feature type="domain" description="HTH marR-type" evidence="1">
    <location>
        <begin position="17"/>
        <end position="153"/>
    </location>
</feature>
<protein>
    <submittedName>
        <fullName evidence="2">MarR family transcriptional regulator</fullName>
    </submittedName>
</protein>
<evidence type="ECO:0000259" key="1">
    <source>
        <dbReference type="PROSITE" id="PS50995"/>
    </source>
</evidence>
<dbReference type="OrthoDB" id="8635520at2"/>
<dbReference type="InterPro" id="IPR036388">
    <property type="entry name" value="WH-like_DNA-bd_sf"/>
</dbReference>
<evidence type="ECO:0000313" key="2">
    <source>
        <dbReference type="EMBL" id="KAA0979244.1"/>
    </source>
</evidence>
<dbReference type="RefSeq" id="WP_007269558.1">
    <property type="nucleotide sequence ID" value="NZ_JBITUG010000001.1"/>
</dbReference>